<organism evidence="2 3">
    <name type="scientific">Didymella exigua CBS 183.55</name>
    <dbReference type="NCBI Taxonomy" id="1150837"/>
    <lineage>
        <taxon>Eukaryota</taxon>
        <taxon>Fungi</taxon>
        <taxon>Dikarya</taxon>
        <taxon>Ascomycota</taxon>
        <taxon>Pezizomycotina</taxon>
        <taxon>Dothideomycetes</taxon>
        <taxon>Pleosporomycetidae</taxon>
        <taxon>Pleosporales</taxon>
        <taxon>Pleosporineae</taxon>
        <taxon>Didymellaceae</taxon>
        <taxon>Didymella</taxon>
    </lineage>
</organism>
<feature type="region of interest" description="Disordered" evidence="1">
    <location>
        <begin position="225"/>
        <end position="244"/>
    </location>
</feature>
<gene>
    <name evidence="2" type="ORF">M421DRAFT_52334</name>
</gene>
<protein>
    <submittedName>
        <fullName evidence="2">Uncharacterized protein</fullName>
    </submittedName>
</protein>
<dbReference type="AlphaFoldDB" id="A0A6A5RZP8"/>
<dbReference type="RefSeq" id="XP_033453580.1">
    <property type="nucleotide sequence ID" value="XM_033595010.1"/>
</dbReference>
<sequence>MPKRVRTPNCTHVDMDRIYGRDQQCYVCGREPSIGFLYECRQDCSSPSLHDLLAAAEDGEPPRPKSPLRSELEDIGLSESVIRTAEQGQYTSAQLEILKAQKQDLKQTIDDSIQGNQINDVVAKLAAFASVPSNNDGTMNSKTKDSAACAFKACHTCRPYYRDRVYISFAAVVSADFPPMSRDEAQLLPTKSARVLRSIGASHQSSATRVGHDQSPFPTPTTITFANNTDAPHTASTTASDSSELTFKTTQTDVDELRALRRPRRRFYNIGHRSSGEIARDLSRIPPLLSRQGLKTAMQAIFHPGRDSSSSGSMITLPVPRTGTVRDSTARRPVGDFDIGALRRVRRQKEKNEIRNGTYVGGFEDVGNAPAMTKVRTAHSPHGSDREGSCTSDSSFSVYSCISEGSEAEVDGGVALAEQAVESHTPDIVAVNVRDAHPSKSAICIRTKPLSWTEDGSEDIGVQSIMAQV</sequence>
<evidence type="ECO:0000313" key="2">
    <source>
        <dbReference type="EMBL" id="KAF1933332.1"/>
    </source>
</evidence>
<name>A0A6A5RZP8_9PLEO</name>
<reference evidence="2" key="1">
    <citation type="journal article" date="2020" name="Stud. Mycol.">
        <title>101 Dothideomycetes genomes: a test case for predicting lifestyles and emergence of pathogens.</title>
        <authorList>
            <person name="Haridas S."/>
            <person name="Albert R."/>
            <person name="Binder M."/>
            <person name="Bloem J."/>
            <person name="Labutti K."/>
            <person name="Salamov A."/>
            <person name="Andreopoulos B."/>
            <person name="Baker S."/>
            <person name="Barry K."/>
            <person name="Bills G."/>
            <person name="Bluhm B."/>
            <person name="Cannon C."/>
            <person name="Castanera R."/>
            <person name="Culley D."/>
            <person name="Daum C."/>
            <person name="Ezra D."/>
            <person name="Gonzalez J."/>
            <person name="Henrissat B."/>
            <person name="Kuo A."/>
            <person name="Liang C."/>
            <person name="Lipzen A."/>
            <person name="Lutzoni F."/>
            <person name="Magnuson J."/>
            <person name="Mondo S."/>
            <person name="Nolan M."/>
            <person name="Ohm R."/>
            <person name="Pangilinan J."/>
            <person name="Park H.-J."/>
            <person name="Ramirez L."/>
            <person name="Alfaro M."/>
            <person name="Sun H."/>
            <person name="Tritt A."/>
            <person name="Yoshinaga Y."/>
            <person name="Zwiers L.-H."/>
            <person name="Turgeon B."/>
            <person name="Goodwin S."/>
            <person name="Spatafora J."/>
            <person name="Crous P."/>
            <person name="Grigoriev I."/>
        </authorList>
    </citation>
    <scope>NUCLEOTIDE SEQUENCE</scope>
    <source>
        <strain evidence="2">CBS 183.55</strain>
    </source>
</reference>
<keyword evidence="3" id="KW-1185">Reference proteome</keyword>
<dbReference type="EMBL" id="ML978957">
    <property type="protein sequence ID" value="KAF1933332.1"/>
    <property type="molecule type" value="Genomic_DNA"/>
</dbReference>
<evidence type="ECO:0000256" key="1">
    <source>
        <dbReference type="SAM" id="MobiDB-lite"/>
    </source>
</evidence>
<accession>A0A6A5RZP8</accession>
<evidence type="ECO:0000313" key="3">
    <source>
        <dbReference type="Proteomes" id="UP000800082"/>
    </source>
</evidence>
<dbReference type="OrthoDB" id="4776522at2759"/>
<dbReference type="Proteomes" id="UP000800082">
    <property type="component" value="Unassembled WGS sequence"/>
</dbReference>
<proteinExistence type="predicted"/>
<dbReference type="GeneID" id="54352678"/>